<reference evidence="1" key="1">
    <citation type="journal article" date="2020" name="Nature">
        <title>Giant virus diversity and host interactions through global metagenomics.</title>
        <authorList>
            <person name="Schulz F."/>
            <person name="Roux S."/>
            <person name="Paez-Espino D."/>
            <person name="Jungbluth S."/>
            <person name="Walsh D.A."/>
            <person name="Denef V.J."/>
            <person name="McMahon K.D."/>
            <person name="Konstantinidis K.T."/>
            <person name="Eloe-Fadrosh E.A."/>
            <person name="Kyrpides N.C."/>
            <person name="Woyke T."/>
        </authorList>
    </citation>
    <scope>NUCLEOTIDE SEQUENCE</scope>
    <source>
        <strain evidence="1">GVMAG-M-3300023174-104</strain>
    </source>
</reference>
<organism evidence="1">
    <name type="scientific">viral metagenome</name>
    <dbReference type="NCBI Taxonomy" id="1070528"/>
    <lineage>
        <taxon>unclassified sequences</taxon>
        <taxon>metagenomes</taxon>
        <taxon>organismal metagenomes</taxon>
    </lineage>
</organism>
<dbReference type="EMBL" id="MN739518">
    <property type="protein sequence ID" value="QHT09961.1"/>
    <property type="molecule type" value="Genomic_DNA"/>
</dbReference>
<dbReference type="AlphaFoldDB" id="A0A6C0D069"/>
<name>A0A6C0D069_9ZZZZ</name>
<sequence>MGNAIRISKLERQEKRKKQDEFEITIGGELETWYMFFVDFNRSPDGNYLTDSKDVSPTYPLPIGEDYEIGVKIEGAGRSTPLINIIQEPTEDVQLTKEEKQFLTQEARLEKKLIQYLNMEEDEAEKRSGQSRIIINVPGHGEKEFRVPAKSILKNKLFGGTEFIYDPLPGEKYVVTKYTVVPTFLRVLKQGIRRSQEAFQSNFVECQIVSPPIFPNLYKTYFDIKQNLLVFNVLGGNLPNILSVEDFNQMPFVPQITFGINVYRLVDFMQILDKTVSEIYLEAEDVISRYGQTVPDKEEDRDGFQKFILDDDNMKKIIDFIFLCLYSFYDSDKATKDECDFKFRFLLRDVFRYFFKHYRSEIVDKIRANIIGGKDGPKGEFIIKVLSTSQEQSKQTQKLQRVNLFGIRDGNVLVEWRDFTRYPRTYLRNKIQPEQFLQFNPNHWKPPIITGAMCELFPF</sequence>
<accession>A0A6C0D069</accession>
<evidence type="ECO:0000313" key="1">
    <source>
        <dbReference type="EMBL" id="QHT09961.1"/>
    </source>
</evidence>
<protein>
    <submittedName>
        <fullName evidence="1">Uncharacterized protein</fullName>
    </submittedName>
</protein>
<proteinExistence type="predicted"/>